<keyword evidence="3" id="KW-1185">Reference proteome</keyword>
<dbReference type="SUPFAM" id="SSF51430">
    <property type="entry name" value="NAD(P)-linked oxidoreductase"/>
    <property type="match status" value="1"/>
</dbReference>
<reference evidence="2 3" key="1">
    <citation type="journal article" date="2022" name="Genome Biol. Evol.">
        <title>Host diet, physiology and behaviors set the stage for Lachnospiraceae cladogenesis.</title>
        <authorList>
            <person name="Vera-Ponce De Leon A."/>
            <person name="Schneider M."/>
            <person name="Jahnes B.C."/>
            <person name="Sadowski V."/>
            <person name="Camuy-Velez L.A."/>
            <person name="Duan J."/>
            <person name="Sabree Z.L."/>
        </authorList>
    </citation>
    <scope>NUCLEOTIDE SEQUENCE [LARGE SCALE GENOMIC DNA]</scope>
    <source>
        <strain evidence="2 3">PAL113</strain>
    </source>
</reference>
<dbReference type="PROSITE" id="PS00798">
    <property type="entry name" value="ALDOKETO_REDUCTASE_1"/>
    <property type="match status" value="1"/>
</dbReference>
<dbReference type="PROSITE" id="PS00062">
    <property type="entry name" value="ALDOKETO_REDUCTASE_2"/>
    <property type="match status" value="1"/>
</dbReference>
<gene>
    <name evidence="2" type="ORF">NK125_02065</name>
</gene>
<accession>A0ABT1E5T6</accession>
<feature type="domain" description="NADP-dependent oxidoreductase" evidence="1">
    <location>
        <begin position="19"/>
        <end position="261"/>
    </location>
</feature>
<dbReference type="PROSITE" id="PS00063">
    <property type="entry name" value="ALDOKETO_REDUCTASE_3"/>
    <property type="match status" value="1"/>
</dbReference>
<dbReference type="RefSeq" id="WP_262064980.1">
    <property type="nucleotide sequence ID" value="NZ_JAMXOD010000002.1"/>
</dbReference>
<sequence>MDTQKKYVLNNGVEMPVLGLGVYKTEDGEETIQSVQYAVEAGYRLIDTAMFYGNEKSVGKGIKQCGVAREEIFVTTKVWNDDVRGGKVKEAFERSLENLGLDYLDMYLIHWPAEGYQEAWRVLEELYEEKRIRTIGVSNFQDYHIEELLKCAKVVPAVNQIECHPRLTQEPLRKYLKSKNILPQAWSPLGRNKDNLFGEDILVALSEKYEKTPAQIILRYEIQNGIAVIPKSAKKERIISNIQVFDFELSKEDMEKISSLNQNLRTGPDPDSFDF</sequence>
<name>A0ABT1E5T6_9FIRM</name>
<dbReference type="EMBL" id="JAMZFW010000002">
    <property type="protein sequence ID" value="MCP1101198.1"/>
    <property type="molecule type" value="Genomic_DNA"/>
</dbReference>
<comment type="caution">
    <text evidence="2">The sequence shown here is derived from an EMBL/GenBank/DDBJ whole genome shotgun (WGS) entry which is preliminary data.</text>
</comment>
<dbReference type="InterPro" id="IPR036812">
    <property type="entry name" value="NAD(P)_OxRdtase_dom_sf"/>
</dbReference>
<dbReference type="Proteomes" id="UP001523566">
    <property type="component" value="Unassembled WGS sequence"/>
</dbReference>
<dbReference type="InterPro" id="IPR020471">
    <property type="entry name" value="AKR"/>
</dbReference>
<dbReference type="Gene3D" id="3.20.20.100">
    <property type="entry name" value="NADP-dependent oxidoreductase domain"/>
    <property type="match status" value="1"/>
</dbReference>
<organism evidence="2 3">
    <name type="scientific">Aequitasia blattaphilus</name>
    <dbReference type="NCBI Taxonomy" id="2949332"/>
    <lineage>
        <taxon>Bacteria</taxon>
        <taxon>Bacillati</taxon>
        <taxon>Bacillota</taxon>
        <taxon>Clostridia</taxon>
        <taxon>Lachnospirales</taxon>
        <taxon>Lachnospiraceae</taxon>
        <taxon>Aequitasia</taxon>
    </lineage>
</organism>
<dbReference type="PIRSF" id="PIRSF000097">
    <property type="entry name" value="AKR"/>
    <property type="match status" value="1"/>
</dbReference>
<protein>
    <submittedName>
        <fullName evidence="2">Aldo/keto reductase</fullName>
    </submittedName>
</protein>
<dbReference type="InterPro" id="IPR023210">
    <property type="entry name" value="NADP_OxRdtase_dom"/>
</dbReference>
<evidence type="ECO:0000259" key="1">
    <source>
        <dbReference type="Pfam" id="PF00248"/>
    </source>
</evidence>
<evidence type="ECO:0000313" key="3">
    <source>
        <dbReference type="Proteomes" id="UP001523566"/>
    </source>
</evidence>
<dbReference type="Pfam" id="PF00248">
    <property type="entry name" value="Aldo_ket_red"/>
    <property type="match status" value="1"/>
</dbReference>
<dbReference type="PANTHER" id="PTHR43827">
    <property type="entry name" value="2,5-DIKETO-D-GLUCONIC ACID REDUCTASE"/>
    <property type="match status" value="1"/>
</dbReference>
<dbReference type="PANTHER" id="PTHR43827:SF1">
    <property type="entry name" value="2,5-DIKETO-D-GLUCONIC ACID REDUCTASE"/>
    <property type="match status" value="1"/>
</dbReference>
<dbReference type="PRINTS" id="PR00069">
    <property type="entry name" value="ALDKETRDTASE"/>
</dbReference>
<dbReference type="InterPro" id="IPR018170">
    <property type="entry name" value="Aldo/ket_reductase_CS"/>
</dbReference>
<evidence type="ECO:0000313" key="2">
    <source>
        <dbReference type="EMBL" id="MCP1101198.1"/>
    </source>
</evidence>
<proteinExistence type="predicted"/>